<evidence type="ECO:0000256" key="13">
    <source>
        <dbReference type="ARBA" id="ARBA00023136"/>
    </source>
</evidence>
<evidence type="ECO:0000256" key="4">
    <source>
        <dbReference type="ARBA" id="ARBA00018632"/>
    </source>
</evidence>
<keyword evidence="19" id="KW-1185">Reference proteome</keyword>
<dbReference type="EMBL" id="JAHLQT010010178">
    <property type="protein sequence ID" value="KAG7173144.1"/>
    <property type="molecule type" value="Genomic_DNA"/>
</dbReference>
<keyword evidence="6" id="KW-0679">Respiratory chain</keyword>
<evidence type="ECO:0000256" key="6">
    <source>
        <dbReference type="ARBA" id="ARBA00022660"/>
    </source>
</evidence>
<keyword evidence="8" id="KW-0999">Mitochondrion inner membrane</keyword>
<reference evidence="18" key="1">
    <citation type="journal article" date="2021" name="Sci. Adv.">
        <title>The American lobster genome reveals insights on longevity, neural, and immune adaptations.</title>
        <authorList>
            <person name="Polinski J.M."/>
            <person name="Zimin A.V."/>
            <person name="Clark K.F."/>
            <person name="Kohn A.B."/>
            <person name="Sadowski N."/>
            <person name="Timp W."/>
            <person name="Ptitsyn A."/>
            <person name="Khanna P."/>
            <person name="Romanova D.Y."/>
            <person name="Williams P."/>
            <person name="Greenwood S.J."/>
            <person name="Moroz L.L."/>
            <person name="Walt D.R."/>
            <person name="Bodnar A.G."/>
        </authorList>
    </citation>
    <scope>NUCLEOTIDE SEQUENCE</scope>
    <source>
        <strain evidence="18">GMGI-L3</strain>
    </source>
</reference>
<evidence type="ECO:0000256" key="9">
    <source>
        <dbReference type="ARBA" id="ARBA00022946"/>
    </source>
</evidence>
<evidence type="ECO:0000313" key="19">
    <source>
        <dbReference type="Proteomes" id="UP000747542"/>
    </source>
</evidence>
<dbReference type="AlphaFoldDB" id="A0A8J5T592"/>
<evidence type="ECO:0000313" key="18">
    <source>
        <dbReference type="EMBL" id="KAG7173144.1"/>
    </source>
</evidence>
<evidence type="ECO:0000256" key="8">
    <source>
        <dbReference type="ARBA" id="ARBA00022792"/>
    </source>
</evidence>
<feature type="transmembrane region" description="Helical" evidence="17">
    <location>
        <begin position="101"/>
        <end position="124"/>
    </location>
</feature>
<dbReference type="PANTHER" id="PTHR13327">
    <property type="entry name" value="NADH-UBIQUINONE OXIDOREDUCTASE ESSS SUBUNIT, MITOCHONDRIAL PRECURSOR"/>
    <property type="match status" value="1"/>
</dbReference>
<sequence>MFGPPGVSHLPQVCFHSCSAKMATITRLGRTALRLNNVLFRPRVLRIATISTSKKNKDTITISDAVVDHGKTKTEEATVETKKNWISWGFSYESEVKDNTLMHLTFFFGVTLCLVTTGFVWTYLPDFRMMDWAQREGYLELRRREELGLPLIDPNLIAIDKIEMPDDEELGNTEIII</sequence>
<comment type="subunit">
    <text evidence="16">Complex I is composed of 45 different subunits. Interacts with BCAP31.</text>
</comment>
<keyword evidence="10" id="KW-0249">Electron transport</keyword>
<evidence type="ECO:0000256" key="14">
    <source>
        <dbReference type="ARBA" id="ARBA00030753"/>
    </source>
</evidence>
<evidence type="ECO:0000256" key="5">
    <source>
        <dbReference type="ARBA" id="ARBA00022448"/>
    </source>
</evidence>
<keyword evidence="5" id="KW-0813">Transport</keyword>
<evidence type="ECO:0000256" key="7">
    <source>
        <dbReference type="ARBA" id="ARBA00022692"/>
    </source>
</evidence>
<protein>
    <recommendedName>
        <fullName evidence="4">NADH dehydrogenase [ubiquinone] 1 beta subcomplex subunit 11, mitochondrial</fullName>
    </recommendedName>
    <alternativeName>
        <fullName evidence="15">Complex I-ESSS</fullName>
    </alternativeName>
    <alternativeName>
        <fullName evidence="14">NADH-ubiquinone oxidoreductase ESSS subunit</fullName>
    </alternativeName>
</protein>
<comment type="caution">
    <text evidence="18">The sequence shown here is derived from an EMBL/GenBank/DDBJ whole genome shotgun (WGS) entry which is preliminary data.</text>
</comment>
<evidence type="ECO:0000256" key="1">
    <source>
        <dbReference type="ARBA" id="ARBA00003195"/>
    </source>
</evidence>
<evidence type="ECO:0000256" key="10">
    <source>
        <dbReference type="ARBA" id="ARBA00022982"/>
    </source>
</evidence>
<dbReference type="PANTHER" id="PTHR13327:SF0">
    <property type="entry name" value="NADH DEHYDROGENASE [UBIQUINONE] 1 BETA SUBCOMPLEX SUBUNIT 11, MITOCHONDRIAL"/>
    <property type="match status" value="1"/>
</dbReference>
<evidence type="ECO:0000256" key="11">
    <source>
        <dbReference type="ARBA" id="ARBA00022989"/>
    </source>
</evidence>
<evidence type="ECO:0000256" key="3">
    <source>
        <dbReference type="ARBA" id="ARBA00008915"/>
    </source>
</evidence>
<keyword evidence="13 17" id="KW-0472">Membrane</keyword>
<dbReference type="Proteomes" id="UP000747542">
    <property type="component" value="Unassembled WGS sequence"/>
</dbReference>
<keyword evidence="11 17" id="KW-1133">Transmembrane helix</keyword>
<dbReference type="GO" id="GO:0005743">
    <property type="term" value="C:mitochondrial inner membrane"/>
    <property type="evidence" value="ECO:0007669"/>
    <property type="project" value="UniProtKB-SubCell"/>
</dbReference>
<evidence type="ECO:0000256" key="16">
    <source>
        <dbReference type="ARBA" id="ARBA00046528"/>
    </source>
</evidence>
<evidence type="ECO:0000256" key="15">
    <source>
        <dbReference type="ARBA" id="ARBA00031387"/>
    </source>
</evidence>
<evidence type="ECO:0000256" key="17">
    <source>
        <dbReference type="SAM" id="Phobius"/>
    </source>
</evidence>
<evidence type="ECO:0000256" key="2">
    <source>
        <dbReference type="ARBA" id="ARBA00004434"/>
    </source>
</evidence>
<keyword evidence="12" id="KW-0496">Mitochondrion</keyword>
<comment type="similarity">
    <text evidence="3">Belongs to the complex I NDUFB11 subunit family.</text>
</comment>
<evidence type="ECO:0000256" key="12">
    <source>
        <dbReference type="ARBA" id="ARBA00023128"/>
    </source>
</evidence>
<gene>
    <name evidence="18" type="primary">NDUFB11-L</name>
    <name evidence="18" type="ORF">Hamer_G008672</name>
</gene>
<proteinExistence type="inferred from homology"/>
<comment type="function">
    <text evidence="1">Accessory subunit of the mitochondrial membrane respiratory chain NADH dehydrogenase (Complex I), that is believed not to be involved in catalysis. Complex I functions in the transfer of electrons from NADH to the respiratory chain. The immediate electron acceptor for the enzyme is believed to be ubiquinone.</text>
</comment>
<dbReference type="InterPro" id="IPR019329">
    <property type="entry name" value="NADH_UbQ_OxRdtase_ESSS_su"/>
</dbReference>
<organism evidence="18 19">
    <name type="scientific">Homarus americanus</name>
    <name type="common">American lobster</name>
    <dbReference type="NCBI Taxonomy" id="6706"/>
    <lineage>
        <taxon>Eukaryota</taxon>
        <taxon>Metazoa</taxon>
        <taxon>Ecdysozoa</taxon>
        <taxon>Arthropoda</taxon>
        <taxon>Crustacea</taxon>
        <taxon>Multicrustacea</taxon>
        <taxon>Malacostraca</taxon>
        <taxon>Eumalacostraca</taxon>
        <taxon>Eucarida</taxon>
        <taxon>Decapoda</taxon>
        <taxon>Pleocyemata</taxon>
        <taxon>Astacidea</taxon>
        <taxon>Nephropoidea</taxon>
        <taxon>Nephropidae</taxon>
        <taxon>Homarus</taxon>
    </lineage>
</organism>
<keyword evidence="9" id="KW-0809">Transit peptide</keyword>
<accession>A0A8J5T592</accession>
<comment type="subcellular location">
    <subcellularLocation>
        <location evidence="2">Mitochondrion inner membrane</location>
        <topology evidence="2">Single-pass membrane protein</topology>
    </subcellularLocation>
</comment>
<dbReference type="Pfam" id="PF10183">
    <property type="entry name" value="ESSS"/>
    <property type="match status" value="1"/>
</dbReference>
<keyword evidence="7 17" id="KW-0812">Transmembrane</keyword>
<name>A0A8J5T592_HOMAM</name>